<reference evidence="9" key="1">
    <citation type="submission" date="2023-05" db="EMBL/GenBank/DDBJ databases">
        <title>[olsenella] sp. nov., isolated from a pig farm feces dump.</title>
        <authorList>
            <person name="Chang Y.-H."/>
        </authorList>
    </citation>
    <scope>NUCLEOTIDE SEQUENCE</scope>
    <source>
        <strain evidence="9">YH-ols2217</strain>
    </source>
</reference>
<feature type="binding site" evidence="7">
    <location>
        <position position="92"/>
    </location>
    <ligand>
        <name>phosphoenolpyruvate</name>
        <dbReference type="ChEBI" id="CHEBI:58702"/>
    </ligand>
</feature>
<evidence type="ECO:0000256" key="7">
    <source>
        <dbReference type="HAMAP-Rule" id="MF_00210"/>
    </source>
</evidence>
<feature type="binding site" evidence="7">
    <location>
        <position position="120"/>
    </location>
    <ligand>
        <name>phosphoenolpyruvate</name>
        <dbReference type="ChEBI" id="CHEBI:58702"/>
    </ligand>
</feature>
<feature type="active site" description="Proton acceptor" evidence="7">
    <location>
        <position position="312"/>
    </location>
</feature>
<comment type="pathway">
    <text evidence="1 7">Metabolic intermediate biosynthesis; chorismate biosynthesis; chorismate from D-erythrose 4-phosphate and phosphoenolpyruvate: step 6/7.</text>
</comment>
<evidence type="ECO:0000256" key="2">
    <source>
        <dbReference type="ARBA" id="ARBA00009948"/>
    </source>
</evidence>
<feature type="binding site" evidence="7">
    <location>
        <position position="20"/>
    </location>
    <ligand>
        <name>3-phosphoshikimate</name>
        <dbReference type="ChEBI" id="CHEBI:145989"/>
    </ligand>
</feature>
<comment type="similarity">
    <text evidence="2 7">Belongs to the EPSP synthase family.</text>
</comment>
<sequence length="432" mass="44503">MDLRITPNLLLGSVVAPPSKSQAHRALIEAALADRPSTVLCAGTNADIEATVRCLRALGASLSWDGDAWAVVPIDRRSSCASEVTLDCGESGSTLRFLLPVTPALGVTARFVGAGRLLQRPLGPLVAALEKHGAAVEQGEDAIVVTGRLQAGCFCLPGDVSSQFVSGLLFAAQLLGAPSRIAVAEPVSSKAYVDLTVRALRRFGVAVCVTRARKGEAPYLCFDVAGTGPVAPEHPVVVEGDWSAAAFWLCAGALGSSVTVEGLDLSSPQGDRQVLGALALLGCRVTRGRGQCAAAPDGSLVARSIDVDAVPDLVPPLAAVMALAPGDGRITGASRLRIKESDRLATVRAGLGALGACVREEGDDLQFSGVEGLAGGVVDACNDHRIAMMAAVAATRCSCPVTIRGAECVSKSYPGFWDDYRALGGVVEEVDR</sequence>
<dbReference type="InterPro" id="IPR001986">
    <property type="entry name" value="Enolpyruvate_Tfrase_dom"/>
</dbReference>
<name>A0ABT6ZIJ8_9ACTN</name>
<dbReference type="EMBL" id="JASJEX010000001">
    <property type="protein sequence ID" value="MDJ1128880.1"/>
    <property type="molecule type" value="Genomic_DNA"/>
</dbReference>
<dbReference type="InterPro" id="IPR036968">
    <property type="entry name" value="Enolpyruvate_Tfrase_sf"/>
</dbReference>
<evidence type="ECO:0000256" key="3">
    <source>
        <dbReference type="ARBA" id="ARBA00022605"/>
    </source>
</evidence>
<comment type="subcellular location">
    <subcellularLocation>
        <location evidence="7">Cytoplasm</location>
    </subcellularLocation>
</comment>
<dbReference type="Proteomes" id="UP001431693">
    <property type="component" value="Unassembled WGS sequence"/>
</dbReference>
<feature type="binding site" evidence="7">
    <location>
        <position position="343"/>
    </location>
    <ligand>
        <name>phosphoenolpyruvate</name>
        <dbReference type="ChEBI" id="CHEBI:58702"/>
    </ligand>
</feature>
<dbReference type="GO" id="GO:0003866">
    <property type="term" value="F:3-phosphoshikimate 1-carboxyvinyltransferase activity"/>
    <property type="evidence" value="ECO:0007669"/>
    <property type="project" value="UniProtKB-EC"/>
</dbReference>
<dbReference type="PIRSF" id="PIRSF000505">
    <property type="entry name" value="EPSPS"/>
    <property type="match status" value="1"/>
</dbReference>
<comment type="catalytic activity">
    <reaction evidence="6">
        <text>3-phosphoshikimate + phosphoenolpyruvate = 5-O-(1-carboxyvinyl)-3-phosphoshikimate + phosphate</text>
        <dbReference type="Rhea" id="RHEA:21256"/>
        <dbReference type="ChEBI" id="CHEBI:43474"/>
        <dbReference type="ChEBI" id="CHEBI:57701"/>
        <dbReference type="ChEBI" id="CHEBI:58702"/>
        <dbReference type="ChEBI" id="CHEBI:145989"/>
        <dbReference type="EC" id="2.5.1.19"/>
    </reaction>
    <physiologicalReaction direction="left-to-right" evidence="6">
        <dbReference type="Rhea" id="RHEA:21257"/>
    </physiologicalReaction>
</comment>
<dbReference type="HAMAP" id="MF_00210">
    <property type="entry name" value="EPSP_synth"/>
    <property type="match status" value="1"/>
</dbReference>
<feature type="domain" description="Enolpyruvate transferase" evidence="8">
    <location>
        <begin position="10"/>
        <end position="418"/>
    </location>
</feature>
<feature type="binding site" evidence="7">
    <location>
        <position position="161"/>
    </location>
    <ligand>
        <name>3-phosphoshikimate</name>
        <dbReference type="ChEBI" id="CHEBI:145989"/>
    </ligand>
</feature>
<keyword evidence="10" id="KW-1185">Reference proteome</keyword>
<keyword evidence="7" id="KW-0963">Cytoplasm</keyword>
<dbReference type="PANTHER" id="PTHR21090:SF5">
    <property type="entry name" value="PENTAFUNCTIONAL AROM POLYPEPTIDE"/>
    <property type="match status" value="1"/>
</dbReference>
<evidence type="ECO:0000256" key="6">
    <source>
        <dbReference type="ARBA" id="ARBA00044633"/>
    </source>
</evidence>
<dbReference type="CDD" id="cd01556">
    <property type="entry name" value="EPSP_synthase"/>
    <property type="match status" value="1"/>
</dbReference>
<feature type="binding site" evidence="7">
    <location>
        <position position="21"/>
    </location>
    <ligand>
        <name>3-phosphoshikimate</name>
        <dbReference type="ChEBI" id="CHEBI:145989"/>
    </ligand>
</feature>
<gene>
    <name evidence="7 9" type="primary">aroA</name>
    <name evidence="9" type="ORF">QJ043_02130</name>
</gene>
<dbReference type="Gene3D" id="3.65.10.10">
    <property type="entry name" value="Enolpyruvate transferase domain"/>
    <property type="match status" value="2"/>
</dbReference>
<evidence type="ECO:0000256" key="4">
    <source>
        <dbReference type="ARBA" id="ARBA00022679"/>
    </source>
</evidence>
<feature type="binding site" evidence="7">
    <location>
        <position position="163"/>
    </location>
    <ligand>
        <name>phosphoenolpyruvate</name>
        <dbReference type="ChEBI" id="CHEBI:58702"/>
    </ligand>
</feature>
<organism evidence="9 10">
    <name type="scientific">Kribbibacterium absianum</name>
    <dbReference type="NCBI Taxonomy" id="3044210"/>
    <lineage>
        <taxon>Bacteria</taxon>
        <taxon>Bacillati</taxon>
        <taxon>Actinomycetota</taxon>
        <taxon>Coriobacteriia</taxon>
        <taxon>Coriobacteriales</taxon>
        <taxon>Kribbibacteriaceae</taxon>
        <taxon>Kribbibacterium</taxon>
    </lineage>
</organism>
<evidence type="ECO:0000313" key="9">
    <source>
        <dbReference type="EMBL" id="MDJ1128880.1"/>
    </source>
</evidence>
<comment type="caution">
    <text evidence="9">The sequence shown here is derived from an EMBL/GenBank/DDBJ whole genome shotgun (WGS) entry which is preliminary data.</text>
</comment>
<feature type="binding site" evidence="7">
    <location>
        <position position="339"/>
    </location>
    <ligand>
        <name>3-phosphoshikimate</name>
        <dbReference type="ChEBI" id="CHEBI:145989"/>
    </ligand>
</feature>
<dbReference type="RefSeq" id="WP_283712519.1">
    <property type="nucleotide sequence ID" value="NZ_JASJEW010000001.1"/>
</dbReference>
<dbReference type="InterPro" id="IPR013792">
    <property type="entry name" value="RNA3'P_cycl/enolpyr_Trfase_a/b"/>
</dbReference>
<proteinExistence type="inferred from homology"/>
<dbReference type="PANTHER" id="PTHR21090">
    <property type="entry name" value="AROM/DEHYDROQUINATE SYNTHASE"/>
    <property type="match status" value="1"/>
</dbReference>
<evidence type="ECO:0000256" key="1">
    <source>
        <dbReference type="ARBA" id="ARBA00004811"/>
    </source>
</evidence>
<feature type="binding site" evidence="7">
    <location>
        <position position="411"/>
    </location>
    <ligand>
        <name>phosphoenolpyruvate</name>
        <dbReference type="ChEBI" id="CHEBI:58702"/>
    </ligand>
</feature>
<dbReference type="EC" id="2.5.1.19" evidence="7"/>
<feature type="binding site" evidence="7">
    <location>
        <position position="312"/>
    </location>
    <ligand>
        <name>3-phosphoshikimate</name>
        <dbReference type="ChEBI" id="CHEBI:145989"/>
    </ligand>
</feature>
<evidence type="ECO:0000259" key="8">
    <source>
        <dbReference type="Pfam" id="PF00275"/>
    </source>
</evidence>
<feature type="binding site" evidence="7">
    <location>
        <position position="162"/>
    </location>
    <ligand>
        <name>3-phosphoshikimate</name>
        <dbReference type="ChEBI" id="CHEBI:145989"/>
    </ligand>
</feature>
<dbReference type="InterPro" id="IPR006264">
    <property type="entry name" value="EPSP_synthase"/>
</dbReference>
<keyword evidence="3 7" id="KW-0028">Amino-acid biosynthesis</keyword>
<feature type="binding site" evidence="7">
    <location>
        <position position="163"/>
    </location>
    <ligand>
        <name>3-phosphoshikimate</name>
        <dbReference type="ChEBI" id="CHEBI:145989"/>
    </ligand>
</feature>
<keyword evidence="4 7" id="KW-0808">Transferase</keyword>
<protein>
    <recommendedName>
        <fullName evidence="7">3-phosphoshikimate 1-carboxyvinyltransferase</fullName>
        <ecNumber evidence="7">2.5.1.19</ecNumber>
    </recommendedName>
    <alternativeName>
        <fullName evidence="7">5-enolpyruvylshikimate-3-phosphate synthase</fullName>
        <shortName evidence="7">EPSP synthase</shortName>
        <shortName evidence="7">EPSPS</shortName>
    </alternativeName>
</protein>
<feature type="binding site" evidence="7">
    <location>
        <position position="189"/>
    </location>
    <ligand>
        <name>3-phosphoshikimate</name>
        <dbReference type="ChEBI" id="CHEBI:145989"/>
    </ligand>
</feature>
<dbReference type="SUPFAM" id="SSF55205">
    <property type="entry name" value="EPT/RTPC-like"/>
    <property type="match status" value="1"/>
</dbReference>
<feature type="binding site" evidence="7">
    <location>
        <position position="25"/>
    </location>
    <ligand>
        <name>3-phosphoshikimate</name>
        <dbReference type="ChEBI" id="CHEBI:145989"/>
    </ligand>
</feature>
<accession>A0ABT6ZIJ8</accession>
<evidence type="ECO:0000256" key="5">
    <source>
        <dbReference type="ARBA" id="ARBA00023141"/>
    </source>
</evidence>
<comment type="function">
    <text evidence="7">Catalyzes the transfer of the enolpyruvyl moiety of phosphoenolpyruvate (PEP) to the 5-hydroxyl of shikimate-3-phosphate (S3P) to produce enolpyruvyl shikimate-3-phosphate and inorganic phosphate.</text>
</comment>
<feature type="binding site" evidence="7">
    <location>
        <position position="20"/>
    </location>
    <ligand>
        <name>phosphoenolpyruvate</name>
        <dbReference type="ChEBI" id="CHEBI:58702"/>
    </ligand>
</feature>
<dbReference type="Pfam" id="PF00275">
    <property type="entry name" value="EPSP_synthase"/>
    <property type="match status" value="1"/>
</dbReference>
<dbReference type="PROSITE" id="PS00885">
    <property type="entry name" value="EPSP_SYNTHASE_2"/>
    <property type="match status" value="1"/>
</dbReference>
<comment type="subunit">
    <text evidence="7">Monomer.</text>
</comment>
<feature type="binding site" evidence="7">
    <location>
        <position position="385"/>
    </location>
    <ligand>
        <name>phosphoenolpyruvate</name>
        <dbReference type="ChEBI" id="CHEBI:58702"/>
    </ligand>
</feature>
<dbReference type="NCBIfam" id="TIGR01356">
    <property type="entry name" value="aroA"/>
    <property type="match status" value="1"/>
</dbReference>
<dbReference type="InterPro" id="IPR023193">
    <property type="entry name" value="EPSP_synthase_CS"/>
</dbReference>
<evidence type="ECO:0000313" key="10">
    <source>
        <dbReference type="Proteomes" id="UP001431693"/>
    </source>
</evidence>
<comment type="caution">
    <text evidence="7">Lacks conserved residue(s) required for the propagation of feature annotation.</text>
</comment>
<keyword evidence="5 7" id="KW-0057">Aromatic amino acid biosynthesis</keyword>